<reference evidence="2" key="1">
    <citation type="submission" date="2020-11" db="EMBL/GenBank/DDBJ databases">
        <title>Isolation and identification of active actinomycetes.</title>
        <authorList>
            <person name="Yu B."/>
        </authorList>
    </citation>
    <scope>NUCLEOTIDE SEQUENCE</scope>
    <source>
        <strain evidence="2">NEAU-YB345</strain>
    </source>
</reference>
<feature type="domain" description="S1 motif" evidence="1">
    <location>
        <begin position="37"/>
        <end position="109"/>
    </location>
</feature>
<dbReference type="GO" id="GO:0006412">
    <property type="term" value="P:translation"/>
    <property type="evidence" value="ECO:0007669"/>
    <property type="project" value="TreeGrafter"/>
</dbReference>
<accession>A0A931B0V9</accession>
<dbReference type="Gene3D" id="2.40.50.140">
    <property type="entry name" value="Nucleic acid-binding proteins"/>
    <property type="match status" value="2"/>
</dbReference>
<keyword evidence="3" id="KW-1185">Reference proteome</keyword>
<dbReference type="RefSeq" id="WP_196194272.1">
    <property type="nucleotide sequence ID" value="NZ_JADPRT010000005.1"/>
</dbReference>
<sequence length="195" mass="21094">MSFDVAHPFEDGRMVASVTDQLPSPALKKFLSTLRRGEVRSGVVVSVEQFGVLVDLDGAPESMAGIIPLPEVSWQWLPSDEVLAVGQRVTAEVLDVESETRGQAVLSLIALQSNPWLDRVDRVGSVLTGRVTKVVPFGVFVGVDDGMSGLVHISELPRPCESFRIGDELTVQIAEVEPERRRIRLALPGSAGPVE</sequence>
<dbReference type="SUPFAM" id="SSF50249">
    <property type="entry name" value="Nucleic acid-binding proteins"/>
    <property type="match status" value="2"/>
</dbReference>
<comment type="caution">
    <text evidence="2">The sequence shown here is derived from an EMBL/GenBank/DDBJ whole genome shotgun (WGS) entry which is preliminary data.</text>
</comment>
<dbReference type="AlphaFoldDB" id="A0A931B0V9"/>
<feature type="domain" description="S1 motif" evidence="1">
    <location>
        <begin position="124"/>
        <end position="188"/>
    </location>
</feature>
<protein>
    <submittedName>
        <fullName evidence="2">S1 RNA-binding domain-containing protein</fullName>
    </submittedName>
</protein>
<organism evidence="2 3">
    <name type="scientific">Streptacidiphilus fuscans</name>
    <dbReference type="NCBI Taxonomy" id="2789292"/>
    <lineage>
        <taxon>Bacteria</taxon>
        <taxon>Bacillati</taxon>
        <taxon>Actinomycetota</taxon>
        <taxon>Actinomycetes</taxon>
        <taxon>Kitasatosporales</taxon>
        <taxon>Streptomycetaceae</taxon>
        <taxon>Streptacidiphilus</taxon>
    </lineage>
</organism>
<dbReference type="InterPro" id="IPR003029">
    <property type="entry name" value="S1_domain"/>
</dbReference>
<dbReference type="GO" id="GO:0003735">
    <property type="term" value="F:structural constituent of ribosome"/>
    <property type="evidence" value="ECO:0007669"/>
    <property type="project" value="TreeGrafter"/>
</dbReference>
<dbReference type="PROSITE" id="PS50126">
    <property type="entry name" value="S1"/>
    <property type="match status" value="2"/>
</dbReference>
<gene>
    <name evidence="2" type="ORF">I2501_13835</name>
</gene>
<dbReference type="InterPro" id="IPR012340">
    <property type="entry name" value="NA-bd_OB-fold"/>
</dbReference>
<proteinExistence type="predicted"/>
<dbReference type="CDD" id="cd00164">
    <property type="entry name" value="S1_like"/>
    <property type="match status" value="1"/>
</dbReference>
<dbReference type="SMART" id="SM00316">
    <property type="entry name" value="S1"/>
    <property type="match status" value="2"/>
</dbReference>
<dbReference type="Pfam" id="PF00575">
    <property type="entry name" value="S1"/>
    <property type="match status" value="2"/>
</dbReference>
<dbReference type="Proteomes" id="UP000657385">
    <property type="component" value="Unassembled WGS sequence"/>
</dbReference>
<dbReference type="GO" id="GO:0003729">
    <property type="term" value="F:mRNA binding"/>
    <property type="evidence" value="ECO:0007669"/>
    <property type="project" value="TreeGrafter"/>
</dbReference>
<dbReference type="PANTHER" id="PTHR10724">
    <property type="entry name" value="30S RIBOSOMAL PROTEIN S1"/>
    <property type="match status" value="1"/>
</dbReference>
<evidence type="ECO:0000313" key="3">
    <source>
        <dbReference type="Proteomes" id="UP000657385"/>
    </source>
</evidence>
<name>A0A931B0V9_9ACTN</name>
<evidence type="ECO:0000259" key="1">
    <source>
        <dbReference type="PROSITE" id="PS50126"/>
    </source>
</evidence>
<dbReference type="InterPro" id="IPR050437">
    <property type="entry name" value="Ribos_protein_bS1-like"/>
</dbReference>
<dbReference type="EMBL" id="JADPRT010000005">
    <property type="protein sequence ID" value="MBF9069100.1"/>
    <property type="molecule type" value="Genomic_DNA"/>
</dbReference>
<evidence type="ECO:0000313" key="2">
    <source>
        <dbReference type="EMBL" id="MBF9069100.1"/>
    </source>
</evidence>